<dbReference type="Proteomes" id="UP000715965">
    <property type="component" value="Unassembled WGS sequence"/>
</dbReference>
<keyword evidence="1" id="KW-0732">Signal</keyword>
<protein>
    <submittedName>
        <fullName evidence="2">MBL fold metallo-hydrolase</fullName>
    </submittedName>
</protein>
<dbReference type="InterPro" id="IPR036866">
    <property type="entry name" value="RibonucZ/Hydroxyglut_hydro"/>
</dbReference>
<dbReference type="PANTHER" id="PTHR43546">
    <property type="entry name" value="UPF0173 METAL-DEPENDENT HYDROLASE MJ1163-RELATED"/>
    <property type="match status" value="1"/>
</dbReference>
<gene>
    <name evidence="2" type="ORF">IM725_02885</name>
</gene>
<dbReference type="RefSeq" id="WP_193779064.1">
    <property type="nucleotide sequence ID" value="NZ_JADDOJ010000006.1"/>
</dbReference>
<dbReference type="PANTHER" id="PTHR43546:SF3">
    <property type="entry name" value="UPF0173 METAL-DEPENDENT HYDROLASE MJ1163"/>
    <property type="match status" value="1"/>
</dbReference>
<proteinExistence type="predicted"/>
<comment type="caution">
    <text evidence="2">The sequence shown here is derived from an EMBL/GenBank/DDBJ whole genome shotgun (WGS) entry which is preliminary data.</text>
</comment>
<dbReference type="SUPFAM" id="SSF56281">
    <property type="entry name" value="Metallo-hydrolase/oxidoreductase"/>
    <property type="match status" value="1"/>
</dbReference>
<evidence type="ECO:0000313" key="3">
    <source>
        <dbReference type="Proteomes" id="UP000715965"/>
    </source>
</evidence>
<reference evidence="2 3" key="1">
    <citation type="submission" date="2020-10" db="EMBL/GenBank/DDBJ databases">
        <title>Draft genome of Ramlibacter aquaticus LMG 30558.</title>
        <authorList>
            <person name="Props R."/>
        </authorList>
    </citation>
    <scope>NUCLEOTIDE SEQUENCE [LARGE SCALE GENOMIC DNA]</scope>
    <source>
        <strain evidence="2 3">LMG 30558</strain>
    </source>
</reference>
<evidence type="ECO:0000256" key="1">
    <source>
        <dbReference type="SAM" id="SignalP"/>
    </source>
</evidence>
<evidence type="ECO:0000313" key="2">
    <source>
        <dbReference type="EMBL" id="MBE7939517.1"/>
    </source>
</evidence>
<feature type="chain" id="PRO_5046781476" evidence="1">
    <location>
        <begin position="22"/>
        <end position="408"/>
    </location>
</feature>
<dbReference type="Gene3D" id="3.60.15.10">
    <property type="entry name" value="Ribonuclease Z/Hydroxyacylglutathione hydrolase-like"/>
    <property type="match status" value="1"/>
</dbReference>
<keyword evidence="3" id="KW-1185">Reference proteome</keyword>
<dbReference type="EMBL" id="JADDOJ010000006">
    <property type="protein sequence ID" value="MBE7939517.1"/>
    <property type="molecule type" value="Genomic_DNA"/>
</dbReference>
<organism evidence="2 3">
    <name type="scientific">Ramlibacter aquaticus</name>
    <dbReference type="NCBI Taxonomy" id="2780094"/>
    <lineage>
        <taxon>Bacteria</taxon>
        <taxon>Pseudomonadati</taxon>
        <taxon>Pseudomonadota</taxon>
        <taxon>Betaproteobacteria</taxon>
        <taxon>Burkholderiales</taxon>
        <taxon>Comamonadaceae</taxon>
        <taxon>Ramlibacter</taxon>
    </lineage>
</organism>
<accession>A0ABR9SBR6</accession>
<sequence>MKIASLLLALACTAVAAPARAEPPTVELTWMSIANWDIRIGGKRIMMDGYFSRLPASLFYPPPDLPNDMYAYTKAPAGVDMDAIRKVRDAELGADKLDLLLVGHSHWDHSWDSPAWAKLTGAKMVGGASTCLQALAQGVPKDQCRSVNGGEKIDLGDGVVMRVVRFNHSGDASNPIQHFARELYRPPVADPATGGFRAGVGEDFPNGGGNRAFLFTIDRPGEKRLSFFINNSSSAFDLDKDIVVDGVNYGSPIGNLAAAMKDAGLTQVDAWIGTGGKPVAEMVVPVIQPRTYIPNHWDGLFNPFWPGLPYPFKDEALQAYLQAQKVALMPQTQYFDKYVLGSDGVRMDANAEVKRKLGFAQRQPFKQALLDAVDEVASTSMGDDCGEGFAPPPPWANRLAQLERAGQR</sequence>
<name>A0ABR9SBR6_9BURK</name>
<dbReference type="InterPro" id="IPR050114">
    <property type="entry name" value="UPF0173_UPF0282_UlaG_hydrolase"/>
</dbReference>
<feature type="signal peptide" evidence="1">
    <location>
        <begin position="1"/>
        <end position="21"/>
    </location>
</feature>